<accession>Q6AKV0</accession>
<protein>
    <recommendedName>
        <fullName evidence="2">Capsule synthesis protein CapA domain-containing protein</fullName>
    </recommendedName>
</protein>
<dbReference type="SMART" id="SM00854">
    <property type="entry name" value="PGA_cap"/>
    <property type="match status" value="1"/>
</dbReference>
<dbReference type="SUPFAM" id="SSF56300">
    <property type="entry name" value="Metallo-dependent phosphatases"/>
    <property type="match status" value="1"/>
</dbReference>
<organism evidence="3 4">
    <name type="scientific">Desulfotalea psychrophila (strain LSv54 / DSM 12343)</name>
    <dbReference type="NCBI Taxonomy" id="177439"/>
    <lineage>
        <taxon>Bacteria</taxon>
        <taxon>Pseudomonadati</taxon>
        <taxon>Thermodesulfobacteriota</taxon>
        <taxon>Desulfobulbia</taxon>
        <taxon>Desulfobulbales</taxon>
        <taxon>Desulfocapsaceae</taxon>
        <taxon>Desulfotalea</taxon>
    </lineage>
</organism>
<dbReference type="Gene3D" id="3.60.21.10">
    <property type="match status" value="1"/>
</dbReference>
<dbReference type="OrthoDB" id="5405713at2"/>
<dbReference type="InterPro" id="IPR019079">
    <property type="entry name" value="Capsule_synth_CapA"/>
</dbReference>
<name>Q6AKV0_DESPS</name>
<sequence length="381" mass="42522">MSAETSIDRQRDPRAISIFMCGDVMLGRGIDQVLPHPGNPVIHEQSMKSAKGYIEIAEQANGPFPYPVSWPYIWGDALAELDRLSPDLRIINLETSVTKSNNPWKGKGINYRMNPENIACLTAAKIDFCALANNHVLDWGRSGLVETLETLNRARVKSAGAGRNIAEAEKPAIMEVKGKGRVIIFSYGVRTSGIPPSWAATDEQPGINFLEDLSDRSLNSIKEKVAESKEPGDIALISIHWGGNWGYEIPPQQIKFAHRLIDEAGVDLIHGHSSHHVQGVEVYKDRLIIHGSGDFLNDYEGISINKSFRDDLGLMYNVTVAPVSGKLLHLQMIPTRIKHFRVNRAAKADILWLRDILNREGKKYGSRVKLNRDRSFTLEWG</sequence>
<dbReference type="KEGG" id="dps:DP2296"/>
<evidence type="ECO:0000256" key="1">
    <source>
        <dbReference type="ARBA" id="ARBA00005662"/>
    </source>
</evidence>
<reference evidence="4" key="1">
    <citation type="journal article" date="2004" name="Environ. Microbiol.">
        <title>The genome of Desulfotalea psychrophila, a sulfate-reducing bacterium from permanently cold Arctic sediments.</title>
        <authorList>
            <person name="Rabus R."/>
            <person name="Ruepp A."/>
            <person name="Frickey T."/>
            <person name="Rattei T."/>
            <person name="Fartmann B."/>
            <person name="Stark M."/>
            <person name="Bauer M."/>
            <person name="Zibat A."/>
            <person name="Lombardot T."/>
            <person name="Becker I."/>
            <person name="Amann J."/>
            <person name="Gellner K."/>
            <person name="Teeling H."/>
            <person name="Leuschner W.D."/>
            <person name="Gloeckner F.-O."/>
            <person name="Lupas A.N."/>
            <person name="Amann R."/>
            <person name="Klenk H.-P."/>
        </authorList>
    </citation>
    <scope>NUCLEOTIDE SEQUENCE [LARGE SCALE GENOMIC DNA]</scope>
    <source>
        <strain evidence="4">DSM 12343 / LSv54</strain>
    </source>
</reference>
<feature type="domain" description="Capsule synthesis protein CapA" evidence="2">
    <location>
        <begin position="17"/>
        <end position="299"/>
    </location>
</feature>
<dbReference type="Pfam" id="PF09587">
    <property type="entry name" value="PGA_cap"/>
    <property type="match status" value="1"/>
</dbReference>
<evidence type="ECO:0000313" key="4">
    <source>
        <dbReference type="Proteomes" id="UP000000602"/>
    </source>
</evidence>
<dbReference type="EMBL" id="CR522870">
    <property type="protein sequence ID" value="CAG37025.1"/>
    <property type="molecule type" value="Genomic_DNA"/>
</dbReference>
<dbReference type="AlphaFoldDB" id="Q6AKV0"/>
<comment type="similarity">
    <text evidence="1">Belongs to the CapA family.</text>
</comment>
<gene>
    <name evidence="3" type="ordered locus">DP2296</name>
</gene>
<dbReference type="CDD" id="cd07381">
    <property type="entry name" value="MPP_CapA"/>
    <property type="match status" value="1"/>
</dbReference>
<dbReference type="Proteomes" id="UP000000602">
    <property type="component" value="Chromosome"/>
</dbReference>
<dbReference type="eggNOG" id="COG2843">
    <property type="taxonomic scope" value="Bacteria"/>
</dbReference>
<proteinExistence type="inferred from homology"/>
<evidence type="ECO:0000259" key="2">
    <source>
        <dbReference type="SMART" id="SM00854"/>
    </source>
</evidence>
<dbReference type="HOGENOM" id="CLU_038823_3_0_7"/>
<dbReference type="PANTHER" id="PTHR33393">
    <property type="entry name" value="POLYGLUTAMINE SYNTHESIS ACCESSORY PROTEIN RV0574C-RELATED"/>
    <property type="match status" value="1"/>
</dbReference>
<dbReference type="RefSeq" id="WP_011189537.1">
    <property type="nucleotide sequence ID" value="NC_006138.1"/>
</dbReference>
<dbReference type="InterPro" id="IPR029052">
    <property type="entry name" value="Metallo-depent_PP-like"/>
</dbReference>
<keyword evidence="4" id="KW-1185">Reference proteome</keyword>
<dbReference type="PANTHER" id="PTHR33393:SF11">
    <property type="entry name" value="POLYGLUTAMINE SYNTHESIS ACCESSORY PROTEIN RV0574C-RELATED"/>
    <property type="match status" value="1"/>
</dbReference>
<dbReference type="STRING" id="177439.DP2296"/>
<evidence type="ECO:0000313" key="3">
    <source>
        <dbReference type="EMBL" id="CAG37025.1"/>
    </source>
</evidence>
<dbReference type="InterPro" id="IPR052169">
    <property type="entry name" value="CW_Biosynth-Accessory"/>
</dbReference>